<reference evidence="8" key="1">
    <citation type="submission" date="2025-08" db="UniProtKB">
        <authorList>
            <consortium name="Ensembl"/>
        </authorList>
    </citation>
    <scope>IDENTIFICATION</scope>
</reference>
<dbReference type="GeneTree" id="ENSGT00390000011412"/>
<dbReference type="SUPFAM" id="SSF48431">
    <property type="entry name" value="Lipovitellin-phosvitin complex, superhelical domain"/>
    <property type="match status" value="1"/>
</dbReference>
<evidence type="ECO:0000256" key="1">
    <source>
        <dbReference type="ARBA" id="ARBA00004240"/>
    </source>
</evidence>
<dbReference type="AlphaFoldDB" id="A0A8C4N2W2"/>
<dbReference type="PANTHER" id="PTHR13024">
    <property type="entry name" value="MICROSOMAL TRIGLYCERIDE TRANSFER PROTEIN, LARGE SUBUNIT"/>
    <property type="match status" value="1"/>
</dbReference>
<dbReference type="GO" id="GO:0016323">
    <property type="term" value="C:basolateral plasma membrane"/>
    <property type="evidence" value="ECO:0007669"/>
    <property type="project" value="TreeGrafter"/>
</dbReference>
<accession>A0A8C4N2W2</accession>
<dbReference type="Pfam" id="PF19444">
    <property type="entry name" value="MTP_lip_bd"/>
    <property type="match status" value="1"/>
</dbReference>
<protein>
    <submittedName>
        <fullName evidence="8">Microsomal triglyceride transfer protein</fullName>
    </submittedName>
</protein>
<proteinExistence type="predicted"/>
<dbReference type="Gene3D" id="2.30.230.10">
    <property type="entry name" value="Lipovitellin, beta-sheet shell regions, chain A"/>
    <property type="match status" value="1"/>
</dbReference>
<dbReference type="SMART" id="SM00638">
    <property type="entry name" value="LPD_N"/>
    <property type="match status" value="1"/>
</dbReference>
<evidence type="ECO:0000256" key="2">
    <source>
        <dbReference type="ARBA" id="ARBA00022448"/>
    </source>
</evidence>
<dbReference type="InterPro" id="IPR015816">
    <property type="entry name" value="Vitellinogen_b-sht_N"/>
</dbReference>
<dbReference type="InterPro" id="IPR039988">
    <property type="entry name" value="MTTP"/>
</dbReference>
<evidence type="ECO:0000256" key="3">
    <source>
        <dbReference type="ARBA" id="ARBA00022729"/>
    </source>
</evidence>
<evidence type="ECO:0000256" key="4">
    <source>
        <dbReference type="ARBA" id="ARBA00022824"/>
    </source>
</evidence>
<dbReference type="Ensembl" id="ENSEBUT00000000371.1">
    <property type="protein sequence ID" value="ENSEBUP00000000082.1"/>
    <property type="gene ID" value="ENSEBUG00000000346.1"/>
</dbReference>
<dbReference type="GO" id="GO:0042157">
    <property type="term" value="P:lipoprotein metabolic process"/>
    <property type="evidence" value="ECO:0007669"/>
    <property type="project" value="TreeGrafter"/>
</dbReference>
<dbReference type="GO" id="GO:0005794">
    <property type="term" value="C:Golgi apparatus"/>
    <property type="evidence" value="ECO:0007669"/>
    <property type="project" value="TreeGrafter"/>
</dbReference>
<name>A0A8C4N2W2_EPTBU</name>
<evidence type="ECO:0000256" key="6">
    <source>
        <dbReference type="SAM" id="SignalP"/>
    </source>
</evidence>
<feature type="chain" id="PRO_5034607503" evidence="6">
    <location>
        <begin position="22"/>
        <end position="848"/>
    </location>
</feature>
<evidence type="ECO:0000259" key="7">
    <source>
        <dbReference type="PROSITE" id="PS51211"/>
    </source>
</evidence>
<dbReference type="PANTHER" id="PTHR13024:SF0">
    <property type="entry name" value="MICROSOMAL TRIACYLGLYCEROL TRANSFER PROTEIN"/>
    <property type="match status" value="1"/>
</dbReference>
<sequence length="848" mass="94781">MKVFYLALLLCSSATRFLSLGAQIMGPRFQTHHVYVYKYVASAETLYVRGSSGQNAGVGMTTRAHLSVAWERNGEQLVRLQLFGTRFQSTAEQKPETRNKPSAMFGSSSSKALQQPIFFLWRRGKVDGIYVNNEEPFEIVNLKRGLISLFQLQPIVGETIESDIAGECKVTYRMKRNRVRKLRDVKSCTNRETAFPATNKVLGTEWHGTGIIAATVEQDLIKLVAAEEQHNITVNIQTTAGTRVLSRQRMKLMDSTPGPEPTQEFSVDRAIAAIAPGYTARFLGAEKSPSHSKMHRSARLMVQSVRKRMEPDNLGKSASTRSFISLLRVLRHSSQKDMLKLLQKEPEKTLLQLIDVMSAAQTDASRLALLSFLDFSKANKAEAYERFLYGCAFATRPSPELLQNLMVVREAWKRLLAGSDTNNSDTEIQTHLLALKNTFLPETVHIFTKHAELGPGATSAIAISGLQGFPSEFITHEVNSAMNRIYHQSNQIYEKTVRVAAAERILTGNPSEAEVRNILLSLHSLTPEMAKFILARVEDLLRVGHPNSNIIQEVLKDHRVHNYEQFARSGSSSSFSGFMSKMEGVTSTYNLNILYSGSGILRKSNMDIFIFSHGSSLHATQVSIEAQGLEGLIAGTPDEGEEDLETMASMSPILFDLQLRPITFFNGYADLVTKMWSATGEPTSAVKGSILLIDHSQLIWLQFGVPFGVNLLGALSIDISGSMDVSLWDRQSKTIVCNKGAVVLSSVGSMVLGRLKVHSEHILSTEARLDFTTTVQFTSYPFLVCMQMEKDTFPFREEQQQSERLEGGYSWNARRAREFNITGSEFPLHQDNSMMCNIMYDVEEENWY</sequence>
<reference evidence="8" key="2">
    <citation type="submission" date="2025-09" db="UniProtKB">
        <authorList>
            <consortium name="Ensembl"/>
        </authorList>
    </citation>
    <scope>IDENTIFICATION</scope>
</reference>
<dbReference type="GO" id="GO:0005783">
    <property type="term" value="C:endoplasmic reticulum"/>
    <property type="evidence" value="ECO:0007669"/>
    <property type="project" value="UniProtKB-SubCell"/>
</dbReference>
<dbReference type="Gene3D" id="1.25.10.20">
    <property type="entry name" value="Vitellinogen, superhelical"/>
    <property type="match status" value="2"/>
</dbReference>
<feature type="domain" description="Vitellogenin" evidence="7">
    <location>
        <begin position="29"/>
        <end position="555"/>
    </location>
</feature>
<dbReference type="GO" id="GO:0005548">
    <property type="term" value="F:phospholipid transporter activity"/>
    <property type="evidence" value="ECO:0007669"/>
    <property type="project" value="InterPro"/>
</dbReference>
<keyword evidence="4" id="KW-0256">Endoplasmic reticulum</keyword>
<dbReference type="PROSITE" id="PS51211">
    <property type="entry name" value="VITELLOGENIN"/>
    <property type="match status" value="1"/>
</dbReference>
<dbReference type="Pfam" id="PF01347">
    <property type="entry name" value="Vitellogenin_N"/>
    <property type="match status" value="2"/>
</dbReference>
<keyword evidence="9" id="KW-1185">Reference proteome</keyword>
<dbReference type="Proteomes" id="UP000694388">
    <property type="component" value="Unplaced"/>
</dbReference>
<keyword evidence="2" id="KW-0813">Transport</keyword>
<dbReference type="GO" id="GO:0008289">
    <property type="term" value="F:lipid binding"/>
    <property type="evidence" value="ECO:0007669"/>
    <property type="project" value="InterPro"/>
</dbReference>
<dbReference type="SUPFAM" id="SSF56968">
    <property type="entry name" value="Lipovitellin-phosvitin complex, beta-sheet shell regions"/>
    <property type="match status" value="1"/>
</dbReference>
<comment type="caution">
    <text evidence="5">Lacks conserved residue(s) required for the propagation of feature annotation.</text>
</comment>
<comment type="subcellular location">
    <subcellularLocation>
        <location evidence="1">Endoplasmic reticulum</location>
    </subcellularLocation>
</comment>
<feature type="signal peptide" evidence="6">
    <location>
        <begin position="1"/>
        <end position="21"/>
    </location>
</feature>
<dbReference type="InterPro" id="IPR045811">
    <property type="entry name" value="MTP_lip-bd"/>
</dbReference>
<dbReference type="InterPro" id="IPR015819">
    <property type="entry name" value="Lipid_transp_b-sht_shell"/>
</dbReference>
<evidence type="ECO:0000313" key="9">
    <source>
        <dbReference type="Proteomes" id="UP000694388"/>
    </source>
</evidence>
<evidence type="ECO:0000313" key="8">
    <source>
        <dbReference type="Ensembl" id="ENSEBUP00000000082.1"/>
    </source>
</evidence>
<keyword evidence="3 6" id="KW-0732">Signal</keyword>
<organism evidence="8 9">
    <name type="scientific">Eptatretus burgeri</name>
    <name type="common">Inshore hagfish</name>
    <dbReference type="NCBI Taxonomy" id="7764"/>
    <lineage>
        <taxon>Eukaryota</taxon>
        <taxon>Metazoa</taxon>
        <taxon>Chordata</taxon>
        <taxon>Craniata</taxon>
        <taxon>Vertebrata</taxon>
        <taxon>Cyclostomata</taxon>
        <taxon>Myxini</taxon>
        <taxon>Myxiniformes</taxon>
        <taxon>Myxinidae</taxon>
        <taxon>Eptatretinae</taxon>
        <taxon>Eptatretus</taxon>
    </lineage>
</organism>
<dbReference type="InterPro" id="IPR011030">
    <property type="entry name" value="Lipovitellin_superhlx_dom"/>
</dbReference>
<evidence type="ECO:0000256" key="5">
    <source>
        <dbReference type="PROSITE-ProRule" id="PRU00557"/>
    </source>
</evidence>
<dbReference type="InterPro" id="IPR001747">
    <property type="entry name" value="Vitellogenin_N"/>
</dbReference>